<accession>A0A1M5LXP2</accession>
<dbReference type="CDD" id="cd12912">
    <property type="entry name" value="PDC2_MCP_like"/>
    <property type="match status" value="1"/>
</dbReference>
<dbReference type="Pfam" id="PF13185">
    <property type="entry name" value="GAF_2"/>
    <property type="match status" value="1"/>
</dbReference>
<evidence type="ECO:0000256" key="8">
    <source>
        <dbReference type="ARBA" id="ARBA00022777"/>
    </source>
</evidence>
<evidence type="ECO:0000313" key="14">
    <source>
        <dbReference type="EMBL" id="SHG69872.1"/>
    </source>
</evidence>
<dbReference type="EC" id="2.7.13.3" evidence="3"/>
<dbReference type="EMBL" id="LT670817">
    <property type="protein sequence ID" value="SHG69872.1"/>
    <property type="molecule type" value="Genomic_DNA"/>
</dbReference>
<dbReference type="Pfam" id="PF02518">
    <property type="entry name" value="HATPase_c"/>
    <property type="match status" value="1"/>
</dbReference>
<dbReference type="SMART" id="SM00388">
    <property type="entry name" value="HisKA"/>
    <property type="match status" value="1"/>
</dbReference>
<proteinExistence type="predicted"/>
<dbReference type="CDD" id="cd00082">
    <property type="entry name" value="HisKA"/>
    <property type="match status" value="1"/>
</dbReference>
<comment type="catalytic activity">
    <reaction evidence="1">
        <text>ATP + protein L-histidine = ADP + protein N-phospho-L-histidine.</text>
        <dbReference type="EC" id="2.7.13.3"/>
    </reaction>
</comment>
<dbReference type="PANTHER" id="PTHR43065">
    <property type="entry name" value="SENSOR HISTIDINE KINASE"/>
    <property type="match status" value="1"/>
</dbReference>
<keyword evidence="7 11" id="KW-0812">Transmembrane</keyword>
<dbReference type="OrthoDB" id="1931120at2"/>
<evidence type="ECO:0000256" key="6">
    <source>
        <dbReference type="ARBA" id="ARBA00022679"/>
    </source>
</evidence>
<keyword evidence="4" id="KW-1003">Cell membrane</keyword>
<feature type="domain" description="Histidine kinase" evidence="12">
    <location>
        <begin position="608"/>
        <end position="852"/>
    </location>
</feature>
<dbReference type="PANTHER" id="PTHR43065:SF42">
    <property type="entry name" value="TWO-COMPONENT SENSOR PPRA"/>
    <property type="match status" value="1"/>
</dbReference>
<evidence type="ECO:0000256" key="5">
    <source>
        <dbReference type="ARBA" id="ARBA00022553"/>
    </source>
</evidence>
<evidence type="ECO:0000256" key="9">
    <source>
        <dbReference type="ARBA" id="ARBA00022989"/>
    </source>
</evidence>
<dbReference type="InterPro" id="IPR003661">
    <property type="entry name" value="HisK_dim/P_dom"/>
</dbReference>
<dbReference type="SUPFAM" id="SSF158472">
    <property type="entry name" value="HAMP domain-like"/>
    <property type="match status" value="1"/>
</dbReference>
<evidence type="ECO:0000256" key="11">
    <source>
        <dbReference type="SAM" id="Phobius"/>
    </source>
</evidence>
<evidence type="ECO:0000256" key="7">
    <source>
        <dbReference type="ARBA" id="ARBA00022692"/>
    </source>
</evidence>
<dbReference type="InterPro" id="IPR029016">
    <property type="entry name" value="GAF-like_dom_sf"/>
</dbReference>
<dbReference type="PROSITE" id="PS50885">
    <property type="entry name" value="HAMP"/>
    <property type="match status" value="1"/>
</dbReference>
<dbReference type="SUPFAM" id="SSF55874">
    <property type="entry name" value="ATPase domain of HSP90 chaperone/DNA topoisomerase II/histidine kinase"/>
    <property type="match status" value="1"/>
</dbReference>
<dbReference type="Gene3D" id="6.10.340.10">
    <property type="match status" value="1"/>
</dbReference>
<keyword evidence="8 14" id="KW-0418">Kinase</keyword>
<dbReference type="InterPro" id="IPR033479">
    <property type="entry name" value="dCache_1"/>
</dbReference>
<dbReference type="InterPro" id="IPR003018">
    <property type="entry name" value="GAF"/>
</dbReference>
<evidence type="ECO:0000256" key="3">
    <source>
        <dbReference type="ARBA" id="ARBA00012438"/>
    </source>
</evidence>
<keyword evidence="5" id="KW-0597">Phosphoprotein</keyword>
<evidence type="ECO:0000256" key="2">
    <source>
        <dbReference type="ARBA" id="ARBA00004651"/>
    </source>
</evidence>
<dbReference type="Pfam" id="PF00512">
    <property type="entry name" value="HisKA"/>
    <property type="match status" value="1"/>
</dbReference>
<dbReference type="SMART" id="SM00065">
    <property type="entry name" value="GAF"/>
    <property type="match status" value="1"/>
</dbReference>
<dbReference type="PRINTS" id="PR00344">
    <property type="entry name" value="BCTRLSENSOR"/>
</dbReference>
<evidence type="ECO:0000256" key="10">
    <source>
        <dbReference type="ARBA" id="ARBA00023136"/>
    </source>
</evidence>
<dbReference type="Gene3D" id="3.30.450.20">
    <property type="entry name" value="PAS domain"/>
    <property type="match status" value="1"/>
</dbReference>
<dbReference type="Gene3D" id="1.10.287.130">
    <property type="match status" value="1"/>
</dbReference>
<feature type="domain" description="HAMP" evidence="13">
    <location>
        <begin position="336"/>
        <end position="388"/>
    </location>
</feature>
<dbReference type="RefSeq" id="WP_079601393.1">
    <property type="nucleotide sequence ID" value="NZ_LT670817.1"/>
</dbReference>
<dbReference type="InterPro" id="IPR005467">
    <property type="entry name" value="His_kinase_dom"/>
</dbReference>
<dbReference type="PROSITE" id="PS50109">
    <property type="entry name" value="HIS_KIN"/>
    <property type="match status" value="1"/>
</dbReference>
<dbReference type="GO" id="GO:0000155">
    <property type="term" value="F:phosphorelay sensor kinase activity"/>
    <property type="evidence" value="ECO:0007669"/>
    <property type="project" value="InterPro"/>
</dbReference>
<dbReference type="InterPro" id="IPR003594">
    <property type="entry name" value="HATPase_dom"/>
</dbReference>
<dbReference type="Gene3D" id="3.30.565.10">
    <property type="entry name" value="Histidine kinase-like ATPase, C-terminal domain"/>
    <property type="match status" value="1"/>
</dbReference>
<dbReference type="InterPro" id="IPR004358">
    <property type="entry name" value="Sig_transdc_His_kin-like_C"/>
</dbReference>
<dbReference type="GO" id="GO:0005886">
    <property type="term" value="C:plasma membrane"/>
    <property type="evidence" value="ECO:0007669"/>
    <property type="project" value="UniProtKB-SubCell"/>
</dbReference>
<comment type="subcellular location">
    <subcellularLocation>
        <location evidence="2">Cell membrane</location>
        <topology evidence="2">Multi-pass membrane protein</topology>
    </subcellularLocation>
</comment>
<protein>
    <recommendedName>
        <fullName evidence="3">histidine kinase</fullName>
        <ecNumber evidence="3">2.7.13.3</ecNumber>
    </recommendedName>
</protein>
<keyword evidence="10 11" id="KW-0472">Membrane</keyword>
<dbReference type="CDD" id="cd06225">
    <property type="entry name" value="HAMP"/>
    <property type="match status" value="1"/>
</dbReference>
<feature type="transmembrane region" description="Helical" evidence="11">
    <location>
        <begin position="316"/>
        <end position="335"/>
    </location>
</feature>
<evidence type="ECO:0000259" key="12">
    <source>
        <dbReference type="PROSITE" id="PS50109"/>
    </source>
</evidence>
<dbReference type="Proteomes" id="UP000189796">
    <property type="component" value="Chromosome I"/>
</dbReference>
<dbReference type="Pfam" id="PF00672">
    <property type="entry name" value="HAMP"/>
    <property type="match status" value="1"/>
</dbReference>
<keyword evidence="6" id="KW-0808">Transferase</keyword>
<dbReference type="SUPFAM" id="SSF47384">
    <property type="entry name" value="Homodimeric domain of signal transducing histidine kinase"/>
    <property type="match status" value="1"/>
</dbReference>
<name>A0A1M5LXP2_9BRAD</name>
<evidence type="ECO:0000313" key="15">
    <source>
        <dbReference type="Proteomes" id="UP000189796"/>
    </source>
</evidence>
<evidence type="ECO:0000256" key="4">
    <source>
        <dbReference type="ARBA" id="ARBA00022475"/>
    </source>
</evidence>
<dbReference type="AlphaFoldDB" id="A0A1M5LXP2"/>
<dbReference type="Pfam" id="PF02743">
    <property type="entry name" value="dCache_1"/>
    <property type="match status" value="1"/>
</dbReference>
<dbReference type="InterPro" id="IPR036097">
    <property type="entry name" value="HisK_dim/P_sf"/>
</dbReference>
<sequence length="862" mass="93842">MSISLHPDTPQGQTLAGSPVVAAVPAPASSGTKVRSRLFTKYVALFVAVVGVALLSNGIFEVFFYYREHKAALIRIQHEQAEAAAAKISQFIKEIESQLGWTTQLPWSAGSIEQRRFDALRLLRQVPAITELAQVDSTGKERLRVSRLAMDVVDSGLDLSKDPKFTEAVAHKVYYGPVYFRRESEPYMTLSLAGTRKDAGVSIAEVNLKLIWDVVSQIKVGEHGHAYVVGAEGRLIAHPDISLVLRNTDMSKLVQVQAAQAGNTGADSEALQGAKNIQGQEVLTASAPIVPLGWTMFVELPVEEAYASLYLALQRLAIVLLGASIFAVLAGIFLARRMVGPIQVLRAGAERIGSGDFAQRISIKTGDELEGLADQFNDMGARLQESYTDLENKVEQRTAELRESLQQQTATADVLKVISRSAFDLKSVLTTLTESAKALCGAAFGVIFLRDGDVLRLQAESGCPPAFVDFLREHPIKPGRETFTGRVFLDGKLAHLPDVRLDAEYNFGSAPEIGEFRAGLAVPLMRDGAVEGVLSLTRPDPGAFTARQVELVQTFADQAVIAIENARLFGQVQERTRELSLSLDELRTAQDRLVQTEKLASLGQLTAGIAHEIKNPLNFVNNFSALSAELIDELNDVLKPAALDDKMREEIDELTHMLKGNLEKVVQHGKRADSIVKNMLLHSREGSGEHRPVDINAIVEESLNLAYHGARAEKSGFNITLRRDLDPAAGMVDLYPQEITRVFLNLIGNGFYAATKRKESGEVGFEPTLSATTKNLGNQVEIRIRDNGTGIPLEVKEKMFNPFFTTKPAGEGTGLGLSMSHDIVVKQHGGKIDVATEPGVFTEFIITLPRTAAAQTNTGGTH</sequence>
<dbReference type="SUPFAM" id="SSF55781">
    <property type="entry name" value="GAF domain-like"/>
    <property type="match status" value="1"/>
</dbReference>
<keyword evidence="9 11" id="KW-1133">Transmembrane helix</keyword>
<feature type="transmembrane region" description="Helical" evidence="11">
    <location>
        <begin position="42"/>
        <end position="66"/>
    </location>
</feature>
<evidence type="ECO:0000256" key="1">
    <source>
        <dbReference type="ARBA" id="ARBA00000085"/>
    </source>
</evidence>
<dbReference type="InterPro" id="IPR003660">
    <property type="entry name" value="HAMP_dom"/>
</dbReference>
<dbReference type="SMART" id="SM00304">
    <property type="entry name" value="HAMP"/>
    <property type="match status" value="1"/>
</dbReference>
<evidence type="ECO:0000259" key="13">
    <source>
        <dbReference type="PROSITE" id="PS50885"/>
    </source>
</evidence>
<dbReference type="InterPro" id="IPR036890">
    <property type="entry name" value="HATPase_C_sf"/>
</dbReference>
<organism evidence="14 15">
    <name type="scientific">Bradyrhizobium erythrophlei</name>
    <dbReference type="NCBI Taxonomy" id="1437360"/>
    <lineage>
        <taxon>Bacteria</taxon>
        <taxon>Pseudomonadati</taxon>
        <taxon>Pseudomonadota</taxon>
        <taxon>Alphaproteobacteria</taxon>
        <taxon>Hyphomicrobiales</taxon>
        <taxon>Nitrobacteraceae</taxon>
        <taxon>Bradyrhizobium</taxon>
    </lineage>
</organism>
<dbReference type="SMART" id="SM00387">
    <property type="entry name" value="HATPase_c"/>
    <property type="match status" value="1"/>
</dbReference>
<gene>
    <name evidence="14" type="ORF">SAMN05443248_2400</name>
</gene>
<reference evidence="14 15" key="1">
    <citation type="submission" date="2016-11" db="EMBL/GenBank/DDBJ databases">
        <authorList>
            <person name="Jaros S."/>
            <person name="Januszkiewicz K."/>
            <person name="Wedrychowicz H."/>
        </authorList>
    </citation>
    <scope>NUCLEOTIDE SEQUENCE [LARGE SCALE GENOMIC DNA]</scope>
    <source>
        <strain evidence="14 15">GAS138</strain>
    </source>
</reference>
<dbReference type="Gene3D" id="3.30.450.40">
    <property type="match status" value="1"/>
</dbReference>